<dbReference type="EMBL" id="JBHTJO010000002">
    <property type="protein sequence ID" value="MFD0988338.1"/>
    <property type="molecule type" value="Genomic_DNA"/>
</dbReference>
<organism evidence="2 3">
    <name type="scientific">Methyloligella solikamskensis</name>
    <dbReference type="NCBI Taxonomy" id="1177756"/>
    <lineage>
        <taxon>Bacteria</taxon>
        <taxon>Pseudomonadati</taxon>
        <taxon>Pseudomonadota</taxon>
        <taxon>Alphaproteobacteria</taxon>
        <taxon>Hyphomicrobiales</taxon>
        <taxon>Hyphomicrobiaceae</taxon>
        <taxon>Methyloligella</taxon>
    </lineage>
</organism>
<evidence type="ECO:0000313" key="3">
    <source>
        <dbReference type="Proteomes" id="UP001597102"/>
    </source>
</evidence>
<feature type="domain" description="MaoC-like" evidence="1">
    <location>
        <begin position="27"/>
        <end position="121"/>
    </location>
</feature>
<dbReference type="SUPFAM" id="SSF54637">
    <property type="entry name" value="Thioesterase/thiol ester dehydrase-isomerase"/>
    <property type="match status" value="1"/>
</dbReference>
<dbReference type="Gene3D" id="3.10.129.10">
    <property type="entry name" value="Hotdog Thioesterase"/>
    <property type="match status" value="1"/>
</dbReference>
<reference evidence="3" key="1">
    <citation type="journal article" date="2019" name="Int. J. Syst. Evol. Microbiol.">
        <title>The Global Catalogue of Microorganisms (GCM) 10K type strain sequencing project: providing services to taxonomists for standard genome sequencing and annotation.</title>
        <authorList>
            <consortium name="The Broad Institute Genomics Platform"/>
            <consortium name="The Broad Institute Genome Sequencing Center for Infectious Disease"/>
            <person name="Wu L."/>
            <person name="Ma J."/>
        </authorList>
    </citation>
    <scope>NUCLEOTIDE SEQUENCE [LARGE SCALE GENOMIC DNA]</scope>
    <source>
        <strain evidence="3">CCUG 61697</strain>
    </source>
</reference>
<evidence type="ECO:0000313" key="2">
    <source>
        <dbReference type="EMBL" id="MFD0988338.1"/>
    </source>
</evidence>
<sequence length="157" mass="17113">MQDTPTAQPKMDTLGHGYYFEDLKEGMEESFSKVISEQDVDQFAILSGDRNPVHLSDEFAAGTIFKKRIAHGFLTGSLISTVLGTKLPGPGCIYLGQDLKFMAPVYLGDEVTATVTIQGLDPDKRRVVLNCVCSVDGKAVLTGVAVVMVDSREKKKR</sequence>
<dbReference type="Pfam" id="PF01575">
    <property type="entry name" value="MaoC_dehydratas"/>
    <property type="match status" value="1"/>
</dbReference>
<dbReference type="PANTHER" id="PTHR43437:SF3">
    <property type="entry name" value="HYDROXYACYL-THIOESTER DEHYDRATASE TYPE 2, MITOCHONDRIAL"/>
    <property type="match status" value="1"/>
</dbReference>
<dbReference type="CDD" id="cd03449">
    <property type="entry name" value="R_hydratase"/>
    <property type="match status" value="1"/>
</dbReference>
<proteinExistence type="predicted"/>
<dbReference type="PANTHER" id="PTHR43437">
    <property type="entry name" value="HYDROXYACYL-THIOESTER DEHYDRATASE TYPE 2, MITOCHONDRIAL-RELATED"/>
    <property type="match status" value="1"/>
</dbReference>
<dbReference type="InterPro" id="IPR002539">
    <property type="entry name" value="MaoC-like_dom"/>
</dbReference>
<dbReference type="Proteomes" id="UP001597102">
    <property type="component" value="Unassembled WGS sequence"/>
</dbReference>
<accession>A0ABW3JFL2</accession>
<dbReference type="InterPro" id="IPR029069">
    <property type="entry name" value="HotDog_dom_sf"/>
</dbReference>
<evidence type="ECO:0000259" key="1">
    <source>
        <dbReference type="Pfam" id="PF01575"/>
    </source>
</evidence>
<name>A0ABW3JFL2_9HYPH</name>
<protein>
    <submittedName>
        <fullName evidence="2">MaoC family dehydratase</fullName>
    </submittedName>
</protein>
<comment type="caution">
    <text evidence="2">The sequence shown here is derived from an EMBL/GenBank/DDBJ whole genome shotgun (WGS) entry which is preliminary data.</text>
</comment>
<dbReference type="RefSeq" id="WP_379091325.1">
    <property type="nucleotide sequence ID" value="NZ_JBHTJO010000002.1"/>
</dbReference>
<keyword evidence="3" id="KW-1185">Reference proteome</keyword>
<gene>
    <name evidence="2" type="ORF">ACFQ2F_14665</name>
</gene>
<dbReference type="InterPro" id="IPR050965">
    <property type="entry name" value="UPF0336/Enoyl-CoA_hydratase"/>
</dbReference>